<evidence type="ECO:0000313" key="2">
    <source>
        <dbReference type="EMBL" id="GHE45922.1"/>
    </source>
</evidence>
<evidence type="ECO:0000313" key="3">
    <source>
        <dbReference type="Proteomes" id="UP000603227"/>
    </source>
</evidence>
<gene>
    <name evidence="2" type="ORF">GCM10017771_66560</name>
</gene>
<evidence type="ECO:0000256" key="1">
    <source>
        <dbReference type="SAM" id="MobiDB-lite"/>
    </source>
</evidence>
<keyword evidence="3" id="KW-1185">Reference proteome</keyword>
<name>A0A918ZEW6_9ACTN</name>
<dbReference type="RefSeq" id="WP_189786156.1">
    <property type="nucleotide sequence ID" value="NZ_BNAT01000029.1"/>
</dbReference>
<comment type="caution">
    <text evidence="2">The sequence shown here is derived from an EMBL/GenBank/DDBJ whole genome shotgun (WGS) entry which is preliminary data.</text>
</comment>
<proteinExistence type="predicted"/>
<dbReference type="EMBL" id="BNAT01000029">
    <property type="protein sequence ID" value="GHE45922.1"/>
    <property type="molecule type" value="Genomic_DNA"/>
</dbReference>
<feature type="compositionally biased region" description="Polar residues" evidence="1">
    <location>
        <begin position="1"/>
        <end position="13"/>
    </location>
</feature>
<sequence length="86" mass="9231">MQENDQANGQENNRGNDRGNDPTKLESTLADGRRMTLSLPATDAKWAADGITGLRAVRPTHTGRGEEPPALPEEPALPLHIALHGL</sequence>
<protein>
    <submittedName>
        <fullName evidence="2">Uncharacterized protein</fullName>
    </submittedName>
</protein>
<organism evidence="2 3">
    <name type="scientific">Streptomyces capitiformicae</name>
    <dbReference type="NCBI Taxonomy" id="2014920"/>
    <lineage>
        <taxon>Bacteria</taxon>
        <taxon>Bacillati</taxon>
        <taxon>Actinomycetota</taxon>
        <taxon>Actinomycetes</taxon>
        <taxon>Kitasatosporales</taxon>
        <taxon>Streptomycetaceae</taxon>
        <taxon>Streptomyces</taxon>
    </lineage>
</organism>
<reference evidence="2" key="2">
    <citation type="submission" date="2020-09" db="EMBL/GenBank/DDBJ databases">
        <authorList>
            <person name="Sun Q."/>
            <person name="Zhou Y."/>
        </authorList>
    </citation>
    <scope>NUCLEOTIDE SEQUENCE</scope>
    <source>
        <strain evidence="2">CGMCC 4.7403</strain>
    </source>
</reference>
<reference evidence="2" key="1">
    <citation type="journal article" date="2014" name="Int. J. Syst. Evol. Microbiol.">
        <title>Complete genome sequence of Corynebacterium casei LMG S-19264T (=DSM 44701T), isolated from a smear-ripened cheese.</title>
        <authorList>
            <consortium name="US DOE Joint Genome Institute (JGI-PGF)"/>
            <person name="Walter F."/>
            <person name="Albersmeier A."/>
            <person name="Kalinowski J."/>
            <person name="Ruckert C."/>
        </authorList>
    </citation>
    <scope>NUCLEOTIDE SEQUENCE</scope>
    <source>
        <strain evidence="2">CGMCC 4.7403</strain>
    </source>
</reference>
<accession>A0A918ZEW6</accession>
<dbReference type="AlphaFoldDB" id="A0A918ZEW6"/>
<feature type="region of interest" description="Disordered" evidence="1">
    <location>
        <begin position="1"/>
        <end position="26"/>
    </location>
</feature>
<feature type="compositionally biased region" description="Basic and acidic residues" evidence="1">
    <location>
        <begin position="14"/>
        <end position="24"/>
    </location>
</feature>
<dbReference type="Proteomes" id="UP000603227">
    <property type="component" value="Unassembled WGS sequence"/>
</dbReference>